<protein>
    <submittedName>
        <fullName evidence="2">Uncharacterized protein</fullName>
    </submittedName>
</protein>
<dbReference type="RefSeq" id="XP_031578399.1">
    <property type="nucleotide sequence ID" value="XM_031721894.1"/>
</dbReference>
<feature type="compositionally biased region" description="Polar residues" evidence="1">
    <location>
        <begin position="128"/>
        <end position="137"/>
    </location>
</feature>
<dbReference type="Proteomes" id="UP000002038">
    <property type="component" value="Unassembled WGS sequence"/>
</dbReference>
<feature type="compositionally biased region" description="Polar residues" evidence="1">
    <location>
        <begin position="34"/>
        <end position="50"/>
    </location>
</feature>
<dbReference type="KEGG" id="bgh:BDBG_04900"/>
<dbReference type="RefSeq" id="XP_031578397.1">
    <property type="nucleotide sequence ID" value="XM_031721892.1"/>
</dbReference>
<evidence type="ECO:0000313" key="3">
    <source>
        <dbReference type="Proteomes" id="UP000002038"/>
    </source>
</evidence>
<gene>
    <name evidence="2" type="ORF">BDBG_04900</name>
</gene>
<dbReference type="AlphaFoldDB" id="A0A179UL92"/>
<accession>A0A179UL92</accession>
<dbReference type="EMBL" id="GG657455">
    <property type="protein sequence ID" value="OAT08649.1"/>
    <property type="molecule type" value="Genomic_DNA"/>
</dbReference>
<reference evidence="2" key="1">
    <citation type="submission" date="2009-02" db="EMBL/GenBank/DDBJ databases">
        <title>The Genome Sequence of Blastomyces dermatitidis strain SLH14081.</title>
        <authorList>
            <consortium name="The Broad Institute Genome Sequencing Platform"/>
            <consortium name="Broad Institute Microbial Sequencing Center."/>
            <person name="Champion M."/>
            <person name="Cuomo C."/>
            <person name="Ma L.-J."/>
            <person name="Henn M.R."/>
            <person name="Klein B."/>
            <person name="Goldman B."/>
            <person name="Young S."/>
            <person name="Kodira C.D."/>
            <person name="Zeng Q."/>
            <person name="Koehrsen M."/>
            <person name="Alvarado L."/>
            <person name="Berlin A.M."/>
            <person name="Heiman D.I."/>
            <person name="Hepburn T.A."/>
            <person name="Saif S."/>
            <person name="Shea T.D."/>
            <person name="Shenoy N."/>
            <person name="Sykes S."/>
            <person name="Galagan J."/>
            <person name="Nusbaum C."/>
            <person name="Birren B."/>
        </authorList>
    </citation>
    <scope>NUCLEOTIDE SEQUENCE</scope>
    <source>
        <strain evidence="2">SLH14081</strain>
    </source>
</reference>
<dbReference type="Pfam" id="PF12223">
    <property type="entry name" value="DUF3602"/>
    <property type="match status" value="1"/>
</dbReference>
<dbReference type="OrthoDB" id="5424462at2759"/>
<dbReference type="VEuPathDB" id="FungiDB:BDBG_04900"/>
<evidence type="ECO:0000256" key="1">
    <source>
        <dbReference type="SAM" id="MobiDB-lite"/>
    </source>
</evidence>
<dbReference type="EMBL" id="GG657455">
    <property type="protein sequence ID" value="OAT08650.1"/>
    <property type="molecule type" value="Genomic_DNA"/>
</dbReference>
<feature type="region of interest" description="Disordered" evidence="1">
    <location>
        <begin position="124"/>
        <end position="146"/>
    </location>
</feature>
<reference evidence="3" key="2">
    <citation type="journal article" date="2015" name="PLoS Genet.">
        <title>The dynamic genome and transcriptome of the human fungal pathogen Blastomyces and close relative Emmonsia.</title>
        <authorList>
            <person name="Munoz J.F."/>
            <person name="Gauthier G.M."/>
            <person name="Desjardins C.A."/>
            <person name="Gallo J.E."/>
            <person name="Holder J."/>
            <person name="Sullivan T.D."/>
            <person name="Marty A.J."/>
            <person name="Carmen J.C."/>
            <person name="Chen Z."/>
            <person name="Ding L."/>
            <person name="Gujja S."/>
            <person name="Magrini V."/>
            <person name="Misas E."/>
            <person name="Mitreva M."/>
            <person name="Priest M."/>
            <person name="Saif S."/>
            <person name="Whiston E.A."/>
            <person name="Young S."/>
            <person name="Zeng Q."/>
            <person name="Goldman W.E."/>
            <person name="Mardis E.R."/>
            <person name="Taylor J.W."/>
            <person name="McEwen J.G."/>
            <person name="Clay O.K."/>
            <person name="Klein B.S."/>
            <person name="Cuomo C.A."/>
        </authorList>
    </citation>
    <scope>NUCLEOTIDE SEQUENCE [LARGE SCALE GENOMIC DNA]</scope>
    <source>
        <strain evidence="3">SLH14081</strain>
    </source>
</reference>
<organism evidence="2 3">
    <name type="scientific">Blastomyces gilchristii (strain SLH14081)</name>
    <name type="common">Blastomyces dermatitidis</name>
    <dbReference type="NCBI Taxonomy" id="559298"/>
    <lineage>
        <taxon>Eukaryota</taxon>
        <taxon>Fungi</taxon>
        <taxon>Dikarya</taxon>
        <taxon>Ascomycota</taxon>
        <taxon>Pezizomycotina</taxon>
        <taxon>Eurotiomycetes</taxon>
        <taxon>Eurotiomycetidae</taxon>
        <taxon>Onygenales</taxon>
        <taxon>Ajellomycetaceae</taxon>
        <taxon>Blastomyces</taxon>
    </lineage>
</organism>
<dbReference type="InterPro" id="IPR053203">
    <property type="entry name" value="Cisplatin_resist-associated"/>
</dbReference>
<name>A0A179UL92_BLAGS</name>
<dbReference type="InterPro" id="IPR022024">
    <property type="entry name" value="DUF3602"/>
</dbReference>
<dbReference type="EMBL" id="GG657455">
    <property type="protein sequence ID" value="OAT08651.1"/>
    <property type="molecule type" value="Genomic_DNA"/>
</dbReference>
<dbReference type="RefSeq" id="XP_031578398.1">
    <property type="nucleotide sequence ID" value="XM_031721893.1"/>
</dbReference>
<evidence type="ECO:0000313" key="2">
    <source>
        <dbReference type="EMBL" id="OAT08650.1"/>
    </source>
</evidence>
<proteinExistence type="predicted"/>
<sequence>MPYSLVEPHPSISLSHSSRPVMHTSRGGAGNVVSVKTTTTAPGQSVTHTAPATLRDNRPQDRFTSGRGGTGNVHSYGEQAIFSFDEELERQLRREKEVAPVFHVGRGGAGNRIIPEGFDLSRKYSGGSVKSASSTESIDADPLKNTTRRSLEAQWGKFMAYS</sequence>
<dbReference type="GeneID" id="42528117"/>
<dbReference type="PANTHER" id="PTHR34693">
    <property type="entry name" value="PROTEIN PAR32"/>
    <property type="match status" value="1"/>
</dbReference>
<feature type="region of interest" description="Disordered" evidence="1">
    <location>
        <begin position="1"/>
        <end position="75"/>
    </location>
</feature>
<dbReference type="PANTHER" id="PTHR34693:SF2">
    <property type="entry name" value="DUF3602 DOMAIN-CONTAINING PROTEIN"/>
    <property type="match status" value="1"/>
</dbReference>
<keyword evidence="3" id="KW-1185">Reference proteome</keyword>